<dbReference type="InterPro" id="IPR019734">
    <property type="entry name" value="TPR_rpt"/>
</dbReference>
<reference evidence="3 4" key="1">
    <citation type="journal article" date="2016" name="Biochim. Biophys. Acta">
        <title>Characterization of red-shifted phycobilisomes isolated from the chlorophyll f-containing cyanobacterium Halomicronema hongdechloris.</title>
        <authorList>
            <person name="Li Y."/>
            <person name="Lin Y."/>
            <person name="Garvey C.J."/>
            <person name="Birch D."/>
            <person name="Corkery R.W."/>
            <person name="Loughlin P.C."/>
            <person name="Scheer H."/>
            <person name="Willows R.D."/>
            <person name="Chen M."/>
        </authorList>
    </citation>
    <scope>NUCLEOTIDE SEQUENCE [LARGE SCALE GENOMIC DNA]</scope>
    <source>
        <strain evidence="3 4">C2206</strain>
    </source>
</reference>
<feature type="repeat" description="TPR" evidence="1">
    <location>
        <begin position="223"/>
        <end position="256"/>
    </location>
</feature>
<dbReference type="EMBL" id="CP021983">
    <property type="protein sequence ID" value="ASC72306.1"/>
    <property type="molecule type" value="Genomic_DNA"/>
</dbReference>
<evidence type="ECO:0000313" key="4">
    <source>
        <dbReference type="Proteomes" id="UP000191901"/>
    </source>
</evidence>
<feature type="repeat" description="TPR" evidence="1">
    <location>
        <begin position="104"/>
        <end position="137"/>
    </location>
</feature>
<proteinExistence type="predicted"/>
<dbReference type="PROSITE" id="PS50005">
    <property type="entry name" value="TPR"/>
    <property type="match status" value="4"/>
</dbReference>
<feature type="repeat" description="TPR" evidence="1">
    <location>
        <begin position="64"/>
        <end position="97"/>
    </location>
</feature>
<organism evidence="3 4">
    <name type="scientific">Halomicronema hongdechloris C2206</name>
    <dbReference type="NCBI Taxonomy" id="1641165"/>
    <lineage>
        <taxon>Bacteria</taxon>
        <taxon>Bacillati</taxon>
        <taxon>Cyanobacteriota</taxon>
        <taxon>Cyanophyceae</taxon>
        <taxon>Nodosilineales</taxon>
        <taxon>Nodosilineaceae</taxon>
        <taxon>Halomicronema</taxon>
    </lineage>
</organism>
<protein>
    <submittedName>
        <fullName evidence="3">Tetratricopeptide repeat domain protein</fullName>
    </submittedName>
</protein>
<evidence type="ECO:0000313" key="3">
    <source>
        <dbReference type="EMBL" id="ASC72306.1"/>
    </source>
</evidence>
<dbReference type="AlphaFoldDB" id="A0A1Z3HPX6"/>
<dbReference type="Gene3D" id="1.25.40.10">
    <property type="entry name" value="Tetratricopeptide repeat domain"/>
    <property type="match status" value="3"/>
</dbReference>
<dbReference type="PANTHER" id="PTHR10098">
    <property type="entry name" value="RAPSYN-RELATED"/>
    <property type="match status" value="1"/>
</dbReference>
<dbReference type="InterPro" id="IPR024983">
    <property type="entry name" value="CHAT_dom"/>
</dbReference>
<feature type="repeat" description="TPR" evidence="1">
    <location>
        <begin position="183"/>
        <end position="216"/>
    </location>
</feature>
<dbReference type="SUPFAM" id="SSF48452">
    <property type="entry name" value="TPR-like"/>
    <property type="match status" value="3"/>
</dbReference>
<dbReference type="Proteomes" id="UP000191901">
    <property type="component" value="Chromosome"/>
</dbReference>
<dbReference type="Pfam" id="PF13374">
    <property type="entry name" value="TPR_10"/>
    <property type="match status" value="1"/>
</dbReference>
<dbReference type="PROSITE" id="PS50293">
    <property type="entry name" value="TPR_REGION"/>
    <property type="match status" value="1"/>
</dbReference>
<sequence length="913" mass="99110">MPGLPPQTDWLLPPALAQASSADAERLMAEGIDLANQGNFQEAVALWQRALAIYQRWHDRENQAIAWVNLGNGYFSLGQYPNATDAFEQALAIAQSISDGQNQVSALIGLGNLQDAQGFYRRAIDYYERALAIAQRHHDIEGQMMALGNLGIAYGSLNDPRALDFFQQALSLAQENDDWRRQASAWNGIGTYHFGRGAYQQAISPFQQALGIYQQLQDAYGQSLILSNLGGVHKGLGEYPQAIEYTRQALRLSEHIGDAVGIKAAYNNLGILHNVLGLYPQAIEFLTQALPWTEQLNDPAGRAIALTNLGIASLHQGELTAARQYHEQALALYRQIESPRGEAMALSNVGLVHSETGAYEQAITHFETGLAMFREIGDRQGEANVWGNLGIVYQQLGRYAESIAALQQQHAIAKAIGDRVGESNALANWGHTLLLWQKYSEAEARLRQSIGIRAAIRGDLSDRERVALFDRHHSPYENLQVALVAQHKTDAALEIAEQGRAEAFALLLATRFTTRPLAAQTQPPNLVAIQTLAQQQQATLIEYSIVLTFEGTPWLYAWVVSPEGRIVFRQQPLTGIDLTSLLAESRDAMGVRGDRTSATITVEYTPESLAQRRAKADETLSQLYDLLIAPIADLLPTDPEQPVVFMPQGELFLVPFPALRAPRGDYLIEHHTILTAPSLQVLQLAHNLAQARDFSSVLAATPLVVGNPTMPTVTLLNDGGIFAAVQLRPLAGAQREAEVIAEFLQAPVLLGDQATESAVKQQLVSAELIHLATHGLLEYGDPRETGTRDTPGAIALAPGGGEDGLLTAAEILQMDLPAELAVLSACDTGRGRITGDGVIGLSRAFMAAGVPSIVVSLWAVPDVPTAQLMTAFYRHIAQGQTKAQALRQAMLATMQATPDPVDWAAFTLIGAAE</sequence>
<gene>
    <name evidence="3" type="ORF">XM38_032620</name>
</gene>
<evidence type="ECO:0000256" key="1">
    <source>
        <dbReference type="PROSITE-ProRule" id="PRU00339"/>
    </source>
</evidence>
<dbReference type="KEGG" id="hhg:XM38_032620"/>
<name>A0A1Z3HPX6_9CYAN</name>
<dbReference type="Pfam" id="PF13424">
    <property type="entry name" value="TPR_12"/>
    <property type="match status" value="5"/>
</dbReference>
<evidence type="ECO:0000259" key="2">
    <source>
        <dbReference type="Pfam" id="PF12770"/>
    </source>
</evidence>
<dbReference type="SMART" id="SM00028">
    <property type="entry name" value="TPR"/>
    <property type="match status" value="11"/>
</dbReference>
<dbReference type="PANTHER" id="PTHR10098:SF108">
    <property type="entry name" value="TETRATRICOPEPTIDE REPEAT PROTEIN 28"/>
    <property type="match status" value="1"/>
</dbReference>
<dbReference type="RefSeq" id="WP_187329430.1">
    <property type="nucleotide sequence ID" value="NZ_CP021983.2"/>
</dbReference>
<keyword evidence="4" id="KW-1185">Reference proteome</keyword>
<dbReference type="InterPro" id="IPR011990">
    <property type="entry name" value="TPR-like_helical_dom_sf"/>
</dbReference>
<keyword evidence="1" id="KW-0802">TPR repeat</keyword>
<feature type="domain" description="CHAT" evidence="2">
    <location>
        <begin position="618"/>
        <end position="911"/>
    </location>
</feature>
<dbReference type="Pfam" id="PF12770">
    <property type="entry name" value="CHAT"/>
    <property type="match status" value="1"/>
</dbReference>
<accession>A0A1Z3HPX6</accession>